<accession>A0A6V7QDJ2</accession>
<dbReference type="InterPro" id="IPR000757">
    <property type="entry name" value="Beta-glucanase-like"/>
</dbReference>
<feature type="active site" description="Proton donor" evidence="3">
    <location>
        <position position="112"/>
    </location>
</feature>
<dbReference type="SUPFAM" id="SSF49899">
    <property type="entry name" value="Concanavalin A-like lectins/glucanases"/>
    <property type="match status" value="1"/>
</dbReference>
<dbReference type="EMBL" id="LR862135">
    <property type="protein sequence ID" value="CAD1840926.1"/>
    <property type="molecule type" value="Genomic_DNA"/>
</dbReference>
<proteinExistence type="predicted"/>
<dbReference type="InterPro" id="IPR013320">
    <property type="entry name" value="ConA-like_dom_sf"/>
</dbReference>
<dbReference type="PIRSF" id="PIRSF005604">
    <property type="entry name" value="XET"/>
    <property type="match status" value="1"/>
</dbReference>
<feature type="domain" description="GH16" evidence="6">
    <location>
        <begin position="22"/>
        <end position="223"/>
    </location>
</feature>
<reference evidence="7" key="1">
    <citation type="submission" date="2020-07" db="EMBL/GenBank/DDBJ databases">
        <authorList>
            <person name="Lin J."/>
        </authorList>
    </citation>
    <scope>NUCLEOTIDE SEQUENCE</scope>
</reference>
<dbReference type="GO" id="GO:0016762">
    <property type="term" value="F:xyloglucan:xyloglucosyl transferase activity"/>
    <property type="evidence" value="ECO:0007669"/>
    <property type="project" value="InterPro"/>
</dbReference>
<organism evidence="7">
    <name type="scientific">Ananas comosus var. bracteatus</name>
    <name type="common">red pineapple</name>
    <dbReference type="NCBI Taxonomy" id="296719"/>
    <lineage>
        <taxon>Eukaryota</taxon>
        <taxon>Viridiplantae</taxon>
        <taxon>Streptophyta</taxon>
        <taxon>Embryophyta</taxon>
        <taxon>Tracheophyta</taxon>
        <taxon>Spermatophyta</taxon>
        <taxon>Magnoliopsida</taxon>
        <taxon>Liliopsida</taxon>
        <taxon>Poales</taxon>
        <taxon>Bromeliaceae</taxon>
        <taxon>Bromelioideae</taxon>
        <taxon>Ananas</taxon>
    </lineage>
</organism>
<keyword evidence="5" id="KW-0732">Signal</keyword>
<dbReference type="PANTHER" id="PTHR31062">
    <property type="entry name" value="XYLOGLUCAN ENDOTRANSGLUCOSYLASE/HYDROLASE PROTEIN 8-RELATED"/>
    <property type="match status" value="1"/>
</dbReference>
<dbReference type="InterPro" id="IPR016455">
    <property type="entry name" value="XTH"/>
</dbReference>
<sequence>MARKTLVNSFILVLLLLVPCIAAFNVTTLSFNDAYAPLFGFNNIVRSADDRSVRLVLDRSYGSGFISSDMYLHGFFSASIKLPSDYTAGIVVAFYTSNGDVFEKTHDELDFEFLGNIRGKEWRVQTNMYGNGSTSRGREERYLLPFDPTADFHLYSILWTAQNIIFYIDDIPIREVRRSEVAGGDYPSKPMSLYATIWDASNWATAAAATRSTTSTAPSSPNSPTSPSSAAASTLSRRRRRLPGTALPPTRSSRPPAWP</sequence>
<protein>
    <recommendedName>
        <fullName evidence="6">GH16 domain-containing protein</fullName>
    </recommendedName>
</protein>
<keyword evidence="2" id="KW-0326">Glycosidase</keyword>
<name>A0A6V7QDJ2_ANACO</name>
<dbReference type="GO" id="GO:0004553">
    <property type="term" value="F:hydrolase activity, hydrolyzing O-glycosyl compounds"/>
    <property type="evidence" value="ECO:0007669"/>
    <property type="project" value="InterPro"/>
</dbReference>
<feature type="signal peptide" evidence="5">
    <location>
        <begin position="1"/>
        <end position="23"/>
    </location>
</feature>
<feature type="region of interest" description="Disordered" evidence="4">
    <location>
        <begin position="209"/>
        <end position="259"/>
    </location>
</feature>
<keyword evidence="1" id="KW-0378">Hydrolase</keyword>
<evidence type="ECO:0000256" key="1">
    <source>
        <dbReference type="ARBA" id="ARBA00022801"/>
    </source>
</evidence>
<evidence type="ECO:0000256" key="4">
    <source>
        <dbReference type="SAM" id="MobiDB-lite"/>
    </source>
</evidence>
<feature type="compositionally biased region" description="Low complexity" evidence="4">
    <location>
        <begin position="209"/>
        <end position="235"/>
    </location>
</feature>
<evidence type="ECO:0000313" key="7">
    <source>
        <dbReference type="EMBL" id="CAD1840926.1"/>
    </source>
</evidence>
<dbReference type="GO" id="GO:0010411">
    <property type="term" value="P:xyloglucan metabolic process"/>
    <property type="evidence" value="ECO:0007669"/>
    <property type="project" value="InterPro"/>
</dbReference>
<dbReference type="GO" id="GO:0042546">
    <property type="term" value="P:cell wall biogenesis"/>
    <property type="evidence" value="ECO:0007669"/>
    <property type="project" value="InterPro"/>
</dbReference>
<evidence type="ECO:0000256" key="3">
    <source>
        <dbReference type="PIRSR" id="PIRSR005604-1"/>
    </source>
</evidence>
<evidence type="ECO:0000256" key="2">
    <source>
        <dbReference type="ARBA" id="ARBA00023295"/>
    </source>
</evidence>
<feature type="chain" id="PRO_5028353702" description="GH16 domain-containing protein" evidence="5">
    <location>
        <begin position="24"/>
        <end position="259"/>
    </location>
</feature>
<dbReference type="Pfam" id="PF00722">
    <property type="entry name" value="Glyco_hydro_16"/>
    <property type="match status" value="1"/>
</dbReference>
<gene>
    <name evidence="7" type="ORF">CB5_LOCUS24137</name>
</gene>
<evidence type="ECO:0000259" key="6">
    <source>
        <dbReference type="PROSITE" id="PS51762"/>
    </source>
</evidence>
<dbReference type="AlphaFoldDB" id="A0A6V7QDJ2"/>
<dbReference type="Gene3D" id="2.60.120.200">
    <property type="match status" value="1"/>
</dbReference>
<evidence type="ECO:0000256" key="5">
    <source>
        <dbReference type="SAM" id="SignalP"/>
    </source>
</evidence>
<feature type="active site" description="Nucleophile" evidence="3">
    <location>
        <position position="108"/>
    </location>
</feature>
<dbReference type="InterPro" id="IPR044791">
    <property type="entry name" value="Beta-glucanase/XTH"/>
</dbReference>
<dbReference type="PROSITE" id="PS51762">
    <property type="entry name" value="GH16_2"/>
    <property type="match status" value="1"/>
</dbReference>